<keyword evidence="6" id="KW-0560">Oxidoreductase</keyword>
<organism evidence="8 9">
    <name type="scientific">Aspergillus nanangensis</name>
    <dbReference type="NCBI Taxonomy" id="2582783"/>
    <lineage>
        <taxon>Eukaryota</taxon>
        <taxon>Fungi</taxon>
        <taxon>Dikarya</taxon>
        <taxon>Ascomycota</taxon>
        <taxon>Pezizomycotina</taxon>
        <taxon>Eurotiomycetes</taxon>
        <taxon>Eurotiomycetidae</taxon>
        <taxon>Eurotiales</taxon>
        <taxon>Aspergillaceae</taxon>
        <taxon>Aspergillus</taxon>
        <taxon>Aspergillus subgen. Circumdati</taxon>
    </lineage>
</organism>
<keyword evidence="7" id="KW-0408">Iron</keyword>
<dbReference type="EMBL" id="VCAU01000077">
    <property type="protein sequence ID" value="KAF9886454.1"/>
    <property type="molecule type" value="Genomic_DNA"/>
</dbReference>
<reference evidence="8" key="1">
    <citation type="journal article" date="2019" name="Beilstein J. Org. Chem.">
        <title>Nanangenines: drimane sesquiterpenoids as the dominant metabolite cohort of a novel Australian fungus, Aspergillus nanangensis.</title>
        <authorList>
            <person name="Lacey H.J."/>
            <person name="Gilchrist C.L.M."/>
            <person name="Crombie A."/>
            <person name="Kalaitzis J.A."/>
            <person name="Vuong D."/>
            <person name="Rutledge P.J."/>
            <person name="Turner P."/>
            <person name="Pitt J.I."/>
            <person name="Lacey E."/>
            <person name="Chooi Y.H."/>
            <person name="Piggott A.M."/>
        </authorList>
    </citation>
    <scope>NUCLEOTIDE SEQUENCE</scope>
    <source>
        <strain evidence="8">MST-FP2251</strain>
    </source>
</reference>
<proteinExistence type="inferred from homology"/>
<evidence type="ECO:0000313" key="9">
    <source>
        <dbReference type="Proteomes" id="UP001194746"/>
    </source>
</evidence>
<dbReference type="Proteomes" id="UP001194746">
    <property type="component" value="Unassembled WGS sequence"/>
</dbReference>
<reference evidence="8" key="2">
    <citation type="submission" date="2020-02" db="EMBL/GenBank/DDBJ databases">
        <authorList>
            <person name="Gilchrist C.L.M."/>
            <person name="Chooi Y.-H."/>
        </authorList>
    </citation>
    <scope>NUCLEOTIDE SEQUENCE</scope>
    <source>
        <strain evidence="8">MST-FP2251</strain>
    </source>
</reference>
<dbReference type="Pfam" id="PF05721">
    <property type="entry name" value="PhyH"/>
    <property type="match status" value="1"/>
</dbReference>
<sequence>MTRLALPIPDPIPPTYQPTSSITTLPASTPIEYILAILSRDGGVILSQLVTQDELSTIDTELQPWTTNPASTTDSQPTAFTTIPAQTTLIPGLVGKSHTIARICEHPVLEQLRQRILRDDFTVYREGNIEPNTIEPLLSLSTSMNIGYGAPRQLIHRDDNVHGIRHPRNPFQPWSFNQVSQFGCLIAGCEVTRENGATMFVPGSHKWDDERWARADEVCFAEMAPGSALIFLSASYHGGGHNSVPGSIRTMHSLFFVRGHLRTEENQFLAVPRSRVREMSPKMLDLLGYKKPTTALGIVENISPDEDVNGIWEMAVQ</sequence>
<dbReference type="GO" id="GO:0046872">
    <property type="term" value="F:metal ion binding"/>
    <property type="evidence" value="ECO:0007669"/>
    <property type="project" value="UniProtKB-KW"/>
</dbReference>
<keyword evidence="5" id="KW-0223">Dioxygenase</keyword>
<dbReference type="GO" id="GO:0051213">
    <property type="term" value="F:dioxygenase activity"/>
    <property type="evidence" value="ECO:0007669"/>
    <property type="project" value="UniProtKB-KW"/>
</dbReference>
<evidence type="ECO:0000256" key="5">
    <source>
        <dbReference type="ARBA" id="ARBA00022964"/>
    </source>
</evidence>
<gene>
    <name evidence="8" type="ORF">FE257_011486</name>
</gene>
<keyword evidence="4" id="KW-0479">Metal-binding</keyword>
<evidence type="ECO:0000313" key="8">
    <source>
        <dbReference type="EMBL" id="KAF9886454.1"/>
    </source>
</evidence>
<name>A0AAD4GQL1_ASPNN</name>
<comment type="cofactor">
    <cofactor evidence="1">
        <name>Fe cation</name>
        <dbReference type="ChEBI" id="CHEBI:24875"/>
    </cofactor>
</comment>
<dbReference type="SUPFAM" id="SSF51197">
    <property type="entry name" value="Clavaminate synthase-like"/>
    <property type="match status" value="1"/>
</dbReference>
<accession>A0AAD4GQL1</accession>
<evidence type="ECO:0000256" key="1">
    <source>
        <dbReference type="ARBA" id="ARBA00001962"/>
    </source>
</evidence>
<comment type="similarity">
    <text evidence="2">Belongs to the PhyH family.</text>
</comment>
<evidence type="ECO:0000256" key="4">
    <source>
        <dbReference type="ARBA" id="ARBA00022723"/>
    </source>
</evidence>
<comment type="subunit">
    <text evidence="3">Homodimer.</text>
</comment>
<protein>
    <recommendedName>
        <fullName evidence="10">Phytanoyl-CoA dioxygenase</fullName>
    </recommendedName>
</protein>
<evidence type="ECO:0000256" key="2">
    <source>
        <dbReference type="ARBA" id="ARBA00005830"/>
    </source>
</evidence>
<evidence type="ECO:0000256" key="3">
    <source>
        <dbReference type="ARBA" id="ARBA00011738"/>
    </source>
</evidence>
<evidence type="ECO:0008006" key="10">
    <source>
        <dbReference type="Google" id="ProtNLM"/>
    </source>
</evidence>
<comment type="caution">
    <text evidence="8">The sequence shown here is derived from an EMBL/GenBank/DDBJ whole genome shotgun (WGS) entry which is preliminary data.</text>
</comment>
<evidence type="ECO:0000256" key="6">
    <source>
        <dbReference type="ARBA" id="ARBA00023002"/>
    </source>
</evidence>
<dbReference type="PANTHER" id="PTHR20883:SF45">
    <property type="entry name" value="PHYTANOYL-COA DIOXYGENASE FAMILY PROTEIN"/>
    <property type="match status" value="1"/>
</dbReference>
<dbReference type="InterPro" id="IPR008775">
    <property type="entry name" value="Phytyl_CoA_dOase-like"/>
</dbReference>
<dbReference type="Gene3D" id="2.60.120.620">
    <property type="entry name" value="q2cbj1_9rhob like domain"/>
    <property type="match status" value="1"/>
</dbReference>
<evidence type="ECO:0000256" key="7">
    <source>
        <dbReference type="ARBA" id="ARBA00023004"/>
    </source>
</evidence>
<dbReference type="AlphaFoldDB" id="A0AAD4GQL1"/>
<keyword evidence="9" id="KW-1185">Reference proteome</keyword>
<dbReference type="PANTHER" id="PTHR20883">
    <property type="entry name" value="PHYTANOYL-COA DIOXYGENASE DOMAIN CONTAINING 1"/>
    <property type="match status" value="1"/>
</dbReference>